<accession>A0A0C2BID6</accession>
<comment type="caution">
    <text evidence="1">The sequence shown here is derived from an EMBL/GenBank/DDBJ whole genome shotgun (WGS) entry which is preliminary data.</text>
</comment>
<evidence type="ECO:0000313" key="2">
    <source>
        <dbReference type="Proteomes" id="UP000031572"/>
    </source>
</evidence>
<organism evidence="1 2">
    <name type="scientific">Noviherbaspirillum autotrophicum</name>
    <dbReference type="NCBI Taxonomy" id="709839"/>
    <lineage>
        <taxon>Bacteria</taxon>
        <taxon>Pseudomonadati</taxon>
        <taxon>Pseudomonadota</taxon>
        <taxon>Betaproteobacteria</taxon>
        <taxon>Burkholderiales</taxon>
        <taxon>Oxalobacteraceae</taxon>
        <taxon>Noviherbaspirillum</taxon>
    </lineage>
</organism>
<sequence>MLVAGGLRPSYGNSLALIPLRADAGDWLSLEAETVDSGPERLGGKGLVLAPENHHVAARPTPAPSAKISSMRTVRYTERRFIRCGCS</sequence>
<gene>
    <name evidence="1" type="ORF">TSA66_09275</name>
</gene>
<evidence type="ECO:0000313" key="1">
    <source>
        <dbReference type="EMBL" id="KIF80970.1"/>
    </source>
</evidence>
<proteinExistence type="predicted"/>
<name>A0A0C2BID6_9BURK</name>
<dbReference type="Proteomes" id="UP000031572">
    <property type="component" value="Unassembled WGS sequence"/>
</dbReference>
<reference evidence="1 2" key="1">
    <citation type="submission" date="2014-12" db="EMBL/GenBank/DDBJ databases">
        <title>Denitrispirillum autotrophicum gen. nov., sp. nov., Denitrifying, Facultatively Autotrophic Bacteria Isolated from Rice Paddy Soil.</title>
        <authorList>
            <person name="Ishii S."/>
            <person name="Ashida N."/>
            <person name="Ohno H."/>
            <person name="Otsuka S."/>
            <person name="Yokota A."/>
            <person name="Senoo K."/>
        </authorList>
    </citation>
    <scope>NUCLEOTIDE SEQUENCE [LARGE SCALE GENOMIC DNA]</scope>
    <source>
        <strain evidence="1 2">TSA66</strain>
    </source>
</reference>
<dbReference type="EMBL" id="JWJG01000028">
    <property type="protein sequence ID" value="KIF80970.1"/>
    <property type="molecule type" value="Genomic_DNA"/>
</dbReference>
<keyword evidence="2" id="KW-1185">Reference proteome</keyword>
<protein>
    <submittedName>
        <fullName evidence="1">Uncharacterized protein</fullName>
    </submittedName>
</protein>
<dbReference type="AlphaFoldDB" id="A0A0C2BID6"/>